<comment type="caution">
    <text evidence="1">The sequence shown here is derived from an EMBL/GenBank/DDBJ whole genome shotgun (WGS) entry which is preliminary data.</text>
</comment>
<accession>A0A9X4FP86</accession>
<gene>
    <name evidence="1" type="ORF">L9W73_17465</name>
</gene>
<dbReference type="Proteomes" id="UP001140973">
    <property type="component" value="Unassembled WGS sequence"/>
</dbReference>
<name>A0A9X4FP86_9VIBR</name>
<reference evidence="1" key="1">
    <citation type="submission" date="2022-02" db="EMBL/GenBank/DDBJ databases">
        <title>Emergence and expansion in Europe of a Vibrio aestuarianus clonal complex pathogenic for oysters.</title>
        <authorList>
            <person name="Mesnil A."/>
            <person name="Travers M.-A."/>
        </authorList>
    </citation>
    <scope>NUCLEOTIDE SEQUENCE</scope>
    <source>
        <strain evidence="1">151-ITT-15-cp-1</strain>
    </source>
</reference>
<proteinExistence type="predicted"/>
<sequence>MKVDLMEIVLKFLNKWLFPDFTNKLTWAVASAGILIITTPVEFKVALCNWIIEILNLSSISPLEVPKVEESNNTMGYVLILSSLVHNAIYKIISYKLDTLSFEIKREKRKIDLALYDKFVLLFPSSGETVLMLKDTDFGSSVSKSSMKAIDDFMHFWEGAEFTFNDDDIESKKAEFYKLATDFRYKVCEYMVPKDRDTLTVYPKNIDPEFDIIPQHVRDEISTLNKLASELYNKHQDFIVYCKKHL</sequence>
<dbReference type="RefSeq" id="WP_176312644.1">
    <property type="nucleotide sequence ID" value="NZ_JAKNAP010000130.1"/>
</dbReference>
<dbReference type="AlphaFoldDB" id="A0A9X4FP86"/>
<evidence type="ECO:0000313" key="2">
    <source>
        <dbReference type="Proteomes" id="UP001140973"/>
    </source>
</evidence>
<protein>
    <submittedName>
        <fullName evidence="1">Uncharacterized protein</fullName>
    </submittedName>
</protein>
<evidence type="ECO:0000313" key="1">
    <source>
        <dbReference type="EMBL" id="MDE1359065.1"/>
    </source>
</evidence>
<organism evidence="1 2">
    <name type="scientific">Vibrio aestuarianus</name>
    <dbReference type="NCBI Taxonomy" id="28171"/>
    <lineage>
        <taxon>Bacteria</taxon>
        <taxon>Pseudomonadati</taxon>
        <taxon>Pseudomonadota</taxon>
        <taxon>Gammaproteobacteria</taxon>
        <taxon>Vibrionales</taxon>
        <taxon>Vibrionaceae</taxon>
        <taxon>Vibrio</taxon>
    </lineage>
</organism>
<dbReference type="EMBL" id="JAKNAP010000130">
    <property type="protein sequence ID" value="MDE1359065.1"/>
    <property type="molecule type" value="Genomic_DNA"/>
</dbReference>